<dbReference type="InterPro" id="IPR004358">
    <property type="entry name" value="Sig_transdc_His_kin-like_C"/>
</dbReference>
<protein>
    <recommendedName>
        <fullName evidence="2">histidine kinase</fullName>
        <ecNumber evidence="2">2.7.13.3</ecNumber>
    </recommendedName>
</protein>
<dbReference type="InterPro" id="IPR036890">
    <property type="entry name" value="HATPase_C_sf"/>
</dbReference>
<dbReference type="InterPro" id="IPR011006">
    <property type="entry name" value="CheY-like_superfamily"/>
</dbReference>
<feature type="modified residue" description="4-aspartylphosphate" evidence="5">
    <location>
        <position position="465"/>
    </location>
</feature>
<reference evidence="8 9" key="1">
    <citation type="submission" date="2017-05" db="EMBL/GenBank/DDBJ databases">
        <authorList>
            <person name="Varghese N."/>
            <person name="Submissions S."/>
        </authorList>
    </citation>
    <scope>NUCLEOTIDE SEQUENCE [LARGE SCALE GENOMIC DNA]</scope>
    <source>
        <strain evidence="8 9">DSM 29734</strain>
    </source>
</reference>
<dbReference type="PANTHER" id="PTHR45339">
    <property type="entry name" value="HYBRID SIGNAL TRANSDUCTION HISTIDINE KINASE J"/>
    <property type="match status" value="1"/>
</dbReference>
<evidence type="ECO:0000256" key="5">
    <source>
        <dbReference type="PROSITE-ProRule" id="PRU00169"/>
    </source>
</evidence>
<evidence type="ECO:0000259" key="6">
    <source>
        <dbReference type="PROSITE" id="PS50109"/>
    </source>
</evidence>
<feature type="domain" description="Response regulatory" evidence="7">
    <location>
        <begin position="416"/>
        <end position="533"/>
    </location>
</feature>
<feature type="domain" description="Histidine kinase" evidence="6">
    <location>
        <begin position="154"/>
        <end position="374"/>
    </location>
</feature>
<keyword evidence="3 5" id="KW-0597">Phosphoprotein</keyword>
<dbReference type="Pfam" id="PF02518">
    <property type="entry name" value="HATPase_c"/>
    <property type="match status" value="1"/>
</dbReference>
<dbReference type="InterPro" id="IPR001789">
    <property type="entry name" value="Sig_transdc_resp-reg_receiver"/>
</dbReference>
<dbReference type="PROSITE" id="PS50109">
    <property type="entry name" value="HIS_KIN"/>
    <property type="match status" value="1"/>
</dbReference>
<dbReference type="CDD" id="cd16922">
    <property type="entry name" value="HATPase_EvgS-ArcB-TorS-like"/>
    <property type="match status" value="1"/>
</dbReference>
<evidence type="ECO:0000259" key="7">
    <source>
        <dbReference type="PROSITE" id="PS50110"/>
    </source>
</evidence>
<evidence type="ECO:0000313" key="9">
    <source>
        <dbReference type="Proteomes" id="UP001157961"/>
    </source>
</evidence>
<dbReference type="EMBL" id="FXTY01000005">
    <property type="protein sequence ID" value="SMP25276.1"/>
    <property type="molecule type" value="Genomic_DNA"/>
</dbReference>
<evidence type="ECO:0000313" key="8">
    <source>
        <dbReference type="EMBL" id="SMP25276.1"/>
    </source>
</evidence>
<dbReference type="RefSeq" id="WP_283426499.1">
    <property type="nucleotide sequence ID" value="NZ_FXTY01000005.1"/>
</dbReference>
<keyword evidence="8" id="KW-0418">Kinase</keyword>
<dbReference type="InterPro" id="IPR036097">
    <property type="entry name" value="HisK_dim/P_sf"/>
</dbReference>
<dbReference type="CDD" id="cd00082">
    <property type="entry name" value="HisKA"/>
    <property type="match status" value="1"/>
</dbReference>
<proteinExistence type="predicted"/>
<dbReference type="SUPFAM" id="SSF55785">
    <property type="entry name" value="PYP-like sensor domain (PAS domain)"/>
    <property type="match status" value="1"/>
</dbReference>
<evidence type="ECO:0000256" key="1">
    <source>
        <dbReference type="ARBA" id="ARBA00000085"/>
    </source>
</evidence>
<dbReference type="PRINTS" id="PR00344">
    <property type="entry name" value="BCTRLSENSOR"/>
</dbReference>
<dbReference type="SMART" id="SM00448">
    <property type="entry name" value="REC"/>
    <property type="match status" value="1"/>
</dbReference>
<dbReference type="EC" id="2.7.13.3" evidence="2"/>
<dbReference type="PANTHER" id="PTHR45339:SF1">
    <property type="entry name" value="HYBRID SIGNAL TRANSDUCTION HISTIDINE KINASE J"/>
    <property type="match status" value="1"/>
</dbReference>
<dbReference type="InterPro" id="IPR005467">
    <property type="entry name" value="His_kinase_dom"/>
</dbReference>
<evidence type="ECO:0000256" key="2">
    <source>
        <dbReference type="ARBA" id="ARBA00012438"/>
    </source>
</evidence>
<dbReference type="SUPFAM" id="SSF55874">
    <property type="entry name" value="ATPase domain of HSP90 chaperone/DNA topoisomerase II/histidine kinase"/>
    <property type="match status" value="1"/>
</dbReference>
<organism evidence="8 9">
    <name type="scientific">Shimia sagamensis</name>
    <dbReference type="NCBI Taxonomy" id="1566352"/>
    <lineage>
        <taxon>Bacteria</taxon>
        <taxon>Pseudomonadati</taxon>
        <taxon>Pseudomonadota</taxon>
        <taxon>Alphaproteobacteria</taxon>
        <taxon>Rhodobacterales</taxon>
        <taxon>Roseobacteraceae</taxon>
    </lineage>
</organism>
<dbReference type="Gene3D" id="3.30.565.10">
    <property type="entry name" value="Histidine kinase-like ATPase, C-terminal domain"/>
    <property type="match status" value="1"/>
</dbReference>
<dbReference type="Gene3D" id="1.10.287.130">
    <property type="match status" value="1"/>
</dbReference>
<comment type="catalytic activity">
    <reaction evidence="1">
        <text>ATP + protein L-histidine = ADP + protein N-phospho-L-histidine.</text>
        <dbReference type="EC" id="2.7.13.3"/>
    </reaction>
</comment>
<dbReference type="InterPro" id="IPR003661">
    <property type="entry name" value="HisK_dim/P_dom"/>
</dbReference>
<gene>
    <name evidence="8" type="ORF">SAMN06265373_10577</name>
</gene>
<keyword evidence="9" id="KW-1185">Reference proteome</keyword>
<keyword evidence="8" id="KW-0808">Transferase</keyword>
<dbReference type="GO" id="GO:0016301">
    <property type="term" value="F:kinase activity"/>
    <property type="evidence" value="ECO:0007669"/>
    <property type="project" value="UniProtKB-KW"/>
</dbReference>
<evidence type="ECO:0000256" key="4">
    <source>
        <dbReference type="ARBA" id="ARBA00023012"/>
    </source>
</evidence>
<dbReference type="InterPro" id="IPR003594">
    <property type="entry name" value="HATPase_dom"/>
</dbReference>
<accession>A0ABY1P6L4</accession>
<dbReference type="InterPro" id="IPR035965">
    <property type="entry name" value="PAS-like_dom_sf"/>
</dbReference>
<dbReference type="CDD" id="cd17546">
    <property type="entry name" value="REC_hyHK_CKI1_RcsC-like"/>
    <property type="match status" value="1"/>
</dbReference>
<dbReference type="Pfam" id="PF00072">
    <property type="entry name" value="Response_reg"/>
    <property type="match status" value="1"/>
</dbReference>
<dbReference type="SUPFAM" id="SSF47384">
    <property type="entry name" value="Homodimeric domain of signal transducing histidine kinase"/>
    <property type="match status" value="1"/>
</dbReference>
<dbReference type="Gene3D" id="3.40.50.2300">
    <property type="match status" value="1"/>
</dbReference>
<dbReference type="SMART" id="SM00387">
    <property type="entry name" value="HATPase_c"/>
    <property type="match status" value="1"/>
</dbReference>
<dbReference type="Gene3D" id="3.30.450.20">
    <property type="entry name" value="PAS domain"/>
    <property type="match status" value="1"/>
</dbReference>
<keyword evidence="4" id="KW-0902">Two-component regulatory system</keyword>
<dbReference type="SUPFAM" id="SSF52172">
    <property type="entry name" value="CheY-like"/>
    <property type="match status" value="1"/>
</dbReference>
<sequence length="533" mass="58563">MRKRDRLDEFAFLEEVQMGIFVLEVGEDGLPRYVMMNKVARTTAQVDQAFIEGKTAAEIFQGKSGDWALAKHIAVMESGEAATYEIAFPFATYMLDIRTTLTPIFNKDGTLSHMLGCSADVTSERQRDAALSLTKVAKEKAEQANKAKEQFLANMSHEIRTPMNGIIGMCDLLRETTLNNRQKLYSDTISSSANALLDIINDVLDFSKIQAGKLSIHDSPFSLRSLVTEIATLLGIRAEAKGLKIHVSYGKSVPPNFLGDASRIRQVLLNLLGNAIKFTKVGQIDVSVTYDADAKRWPLKLAISDTGPGIADAEKDLIFSAFERIDNLATRREDGTGLGLTISQALIERMHGKIDVESEVGVGTTFTVSLALPVTEEMAEVQEVEPLLIASYPPMDAQPRPSEPEPQPGEQLRGMKILVAEDNRVNQLVIRKMLAPTGAELHFVPDGQQAVDAYKAGQCDLILMDLSMPVLGGLEATRQIRAYEKDVKRRACKIIAVTANAQPSDAEACMEAGMDDFLSKPFRKGELISIIEW</sequence>
<evidence type="ECO:0000256" key="3">
    <source>
        <dbReference type="ARBA" id="ARBA00022553"/>
    </source>
</evidence>
<name>A0ABY1P6L4_9RHOB</name>
<dbReference type="PROSITE" id="PS50110">
    <property type="entry name" value="RESPONSE_REGULATORY"/>
    <property type="match status" value="1"/>
</dbReference>
<dbReference type="Proteomes" id="UP001157961">
    <property type="component" value="Unassembled WGS sequence"/>
</dbReference>
<comment type="caution">
    <text evidence="8">The sequence shown here is derived from an EMBL/GenBank/DDBJ whole genome shotgun (WGS) entry which is preliminary data.</text>
</comment>
<dbReference type="SMART" id="SM00388">
    <property type="entry name" value="HisKA"/>
    <property type="match status" value="1"/>
</dbReference>
<dbReference type="Pfam" id="PF00512">
    <property type="entry name" value="HisKA"/>
    <property type="match status" value="1"/>
</dbReference>